<dbReference type="AlphaFoldDB" id="A0AAD8JJI1"/>
<dbReference type="EC" id="7.1.3.1" evidence="2"/>
<evidence type="ECO:0000256" key="1">
    <source>
        <dbReference type="ARBA" id="ARBA00004127"/>
    </source>
</evidence>
<dbReference type="GO" id="GO:0009678">
    <property type="term" value="F:diphosphate hydrolysis-driven proton transmembrane transporter activity"/>
    <property type="evidence" value="ECO:0007669"/>
    <property type="project" value="UniProtKB-EC"/>
</dbReference>
<dbReference type="Proteomes" id="UP001237642">
    <property type="component" value="Unassembled WGS sequence"/>
</dbReference>
<evidence type="ECO:0000313" key="11">
    <source>
        <dbReference type="EMBL" id="KAK1405620.1"/>
    </source>
</evidence>
<dbReference type="GO" id="GO:0016020">
    <property type="term" value="C:membrane"/>
    <property type="evidence" value="ECO:0007669"/>
    <property type="project" value="InterPro"/>
</dbReference>
<feature type="transmembrane region" description="Helical" evidence="10">
    <location>
        <begin position="255"/>
        <end position="273"/>
    </location>
</feature>
<feature type="transmembrane region" description="Helical" evidence="10">
    <location>
        <begin position="35"/>
        <end position="58"/>
    </location>
</feature>
<gene>
    <name evidence="11" type="ORF">POM88_005225</name>
</gene>
<comment type="subcellular location">
    <subcellularLocation>
        <location evidence="1">Endomembrane system</location>
        <topology evidence="1">Multi-pass membrane protein</topology>
    </subcellularLocation>
</comment>
<accession>A0AAD8JJI1</accession>
<sequence length="274" mass="29620">MTNLRKYVSHHKINSFDTKSQTCIYNKGEQCKPPLANALVTTVAFLLGALTSVLSGFLEMKIATYANARTLEARKGVGKAFVTAFHSGAAMGFLLAGNGLLPINPKSITGYVLGGSSVALFGKVGGEIYTKAADVEVEQNIPEESSKPSCKFLYCASSDYWDCHSHLCCFTNKLSLQSLTRGTRKLSKIGTYSFVFPLLVAGLAIRYTTEYYTSNAYSSLRDVADCFRIGAATNLIFRLALGYNSVILPIFSKAIAIYVSFNLAAMYGVPVAAL</sequence>
<feature type="transmembrane region" description="Helical" evidence="10">
    <location>
        <begin position="189"/>
        <end position="207"/>
    </location>
</feature>
<reference evidence="11" key="2">
    <citation type="submission" date="2023-05" db="EMBL/GenBank/DDBJ databases">
        <authorList>
            <person name="Schelkunov M.I."/>
        </authorList>
    </citation>
    <scope>NUCLEOTIDE SEQUENCE</scope>
    <source>
        <strain evidence="11">Hsosn_3</strain>
        <tissue evidence="11">Leaf</tissue>
    </source>
</reference>
<organism evidence="11 12">
    <name type="scientific">Heracleum sosnowskyi</name>
    <dbReference type="NCBI Taxonomy" id="360622"/>
    <lineage>
        <taxon>Eukaryota</taxon>
        <taxon>Viridiplantae</taxon>
        <taxon>Streptophyta</taxon>
        <taxon>Embryophyta</taxon>
        <taxon>Tracheophyta</taxon>
        <taxon>Spermatophyta</taxon>
        <taxon>Magnoliopsida</taxon>
        <taxon>eudicotyledons</taxon>
        <taxon>Gunneridae</taxon>
        <taxon>Pentapetalae</taxon>
        <taxon>asterids</taxon>
        <taxon>campanulids</taxon>
        <taxon>Apiales</taxon>
        <taxon>Apiaceae</taxon>
        <taxon>Apioideae</taxon>
        <taxon>apioid superclade</taxon>
        <taxon>Tordylieae</taxon>
        <taxon>Tordyliinae</taxon>
        <taxon>Heracleum</taxon>
    </lineage>
</organism>
<evidence type="ECO:0000256" key="7">
    <source>
        <dbReference type="ARBA" id="ARBA00022989"/>
    </source>
</evidence>
<evidence type="ECO:0000256" key="10">
    <source>
        <dbReference type="SAM" id="Phobius"/>
    </source>
</evidence>
<evidence type="ECO:0000256" key="6">
    <source>
        <dbReference type="ARBA" id="ARBA00022967"/>
    </source>
</evidence>
<evidence type="ECO:0000256" key="2">
    <source>
        <dbReference type="ARBA" id="ARBA00013242"/>
    </source>
</evidence>
<dbReference type="GO" id="GO:0004427">
    <property type="term" value="F:inorganic diphosphate phosphatase activity"/>
    <property type="evidence" value="ECO:0007669"/>
    <property type="project" value="InterPro"/>
</dbReference>
<evidence type="ECO:0000256" key="9">
    <source>
        <dbReference type="ARBA" id="ARBA00023136"/>
    </source>
</evidence>
<dbReference type="EMBL" id="JAUIZM010000001">
    <property type="protein sequence ID" value="KAK1405620.1"/>
    <property type="molecule type" value="Genomic_DNA"/>
</dbReference>
<evidence type="ECO:0000256" key="5">
    <source>
        <dbReference type="ARBA" id="ARBA00022842"/>
    </source>
</evidence>
<keyword evidence="9 10" id="KW-0472">Membrane</keyword>
<dbReference type="InterPro" id="IPR004131">
    <property type="entry name" value="PPase-energised_H-pump"/>
</dbReference>
<keyword evidence="3" id="KW-0813">Transport</keyword>
<feature type="transmembrane region" description="Helical" evidence="10">
    <location>
        <begin position="78"/>
        <end position="101"/>
    </location>
</feature>
<dbReference type="PANTHER" id="PTHR31998">
    <property type="entry name" value="K(+)-INSENSITIVE PYROPHOSPHATE-ENERGIZED PROTON PUMP"/>
    <property type="match status" value="1"/>
</dbReference>
<keyword evidence="5" id="KW-0460">Magnesium</keyword>
<evidence type="ECO:0000256" key="3">
    <source>
        <dbReference type="ARBA" id="ARBA00022448"/>
    </source>
</evidence>
<reference evidence="11" key="1">
    <citation type="submission" date="2023-02" db="EMBL/GenBank/DDBJ databases">
        <title>Genome of toxic invasive species Heracleum sosnowskyi carries increased number of genes despite the absence of recent whole-genome duplications.</title>
        <authorList>
            <person name="Schelkunov M."/>
            <person name="Shtratnikova V."/>
            <person name="Makarenko M."/>
            <person name="Klepikova A."/>
            <person name="Omelchenko D."/>
            <person name="Novikova G."/>
            <person name="Obukhova E."/>
            <person name="Bogdanov V."/>
            <person name="Penin A."/>
            <person name="Logacheva M."/>
        </authorList>
    </citation>
    <scope>NUCLEOTIDE SEQUENCE</scope>
    <source>
        <strain evidence="11">Hsosn_3</strain>
        <tissue evidence="11">Leaf</tissue>
    </source>
</reference>
<keyword evidence="8" id="KW-0406">Ion transport</keyword>
<evidence type="ECO:0000256" key="8">
    <source>
        <dbReference type="ARBA" id="ARBA00023065"/>
    </source>
</evidence>
<evidence type="ECO:0000313" key="12">
    <source>
        <dbReference type="Proteomes" id="UP001237642"/>
    </source>
</evidence>
<comment type="caution">
    <text evidence="11">The sequence shown here is derived from an EMBL/GenBank/DDBJ whole genome shotgun (WGS) entry which is preliminary data.</text>
</comment>
<name>A0AAD8JJI1_9APIA</name>
<keyword evidence="4 10" id="KW-0812">Transmembrane</keyword>
<proteinExistence type="predicted"/>
<dbReference type="Pfam" id="PF03030">
    <property type="entry name" value="H_PPase"/>
    <property type="match status" value="2"/>
</dbReference>
<keyword evidence="12" id="KW-1185">Reference proteome</keyword>
<dbReference type="GO" id="GO:0012505">
    <property type="term" value="C:endomembrane system"/>
    <property type="evidence" value="ECO:0007669"/>
    <property type="project" value="UniProtKB-SubCell"/>
</dbReference>
<keyword evidence="7 10" id="KW-1133">Transmembrane helix</keyword>
<evidence type="ECO:0000256" key="4">
    <source>
        <dbReference type="ARBA" id="ARBA00022692"/>
    </source>
</evidence>
<protein>
    <recommendedName>
        <fullName evidence="2">H(+)-exporting diphosphatase</fullName>
        <ecNumber evidence="2">7.1.3.1</ecNumber>
    </recommendedName>
</protein>
<keyword evidence="6" id="KW-1278">Translocase</keyword>